<evidence type="ECO:0000256" key="2">
    <source>
        <dbReference type="SAM" id="SignalP"/>
    </source>
</evidence>
<evidence type="ECO:0000256" key="1">
    <source>
        <dbReference type="ARBA" id="ARBA00022801"/>
    </source>
</evidence>
<keyword evidence="2" id="KW-0732">Signal</keyword>
<keyword evidence="1 4" id="KW-0378">Hydrolase</keyword>
<proteinExistence type="predicted"/>
<evidence type="ECO:0000313" key="4">
    <source>
        <dbReference type="EMBL" id="MXO66419.1"/>
    </source>
</evidence>
<dbReference type="PANTHER" id="PTHR48081:SF8">
    <property type="entry name" value="ALPHA_BETA HYDROLASE FOLD-3 DOMAIN-CONTAINING PROTEIN-RELATED"/>
    <property type="match status" value="1"/>
</dbReference>
<protein>
    <submittedName>
        <fullName evidence="4">Alpha/beta hydrolase fold domain-containing protein</fullName>
    </submittedName>
</protein>
<dbReference type="OrthoDB" id="9806180at2"/>
<feature type="chain" id="PRO_5026076113" evidence="2">
    <location>
        <begin position="28"/>
        <end position="357"/>
    </location>
</feature>
<dbReference type="InterPro" id="IPR013094">
    <property type="entry name" value="AB_hydrolase_3"/>
</dbReference>
<evidence type="ECO:0000259" key="3">
    <source>
        <dbReference type="Pfam" id="PF07859"/>
    </source>
</evidence>
<comment type="caution">
    <text evidence="4">The sequence shown here is derived from an EMBL/GenBank/DDBJ whole genome shotgun (WGS) entry which is preliminary data.</text>
</comment>
<feature type="signal peptide" evidence="2">
    <location>
        <begin position="1"/>
        <end position="27"/>
    </location>
</feature>
<organism evidence="4 5">
    <name type="scientific">Altericroceibacterium endophyticum</name>
    <dbReference type="NCBI Taxonomy" id="1808508"/>
    <lineage>
        <taxon>Bacteria</taxon>
        <taxon>Pseudomonadati</taxon>
        <taxon>Pseudomonadota</taxon>
        <taxon>Alphaproteobacteria</taxon>
        <taxon>Sphingomonadales</taxon>
        <taxon>Erythrobacteraceae</taxon>
        <taxon>Altericroceibacterium</taxon>
    </lineage>
</organism>
<dbReference type="Pfam" id="PF07859">
    <property type="entry name" value="Abhydrolase_3"/>
    <property type="match status" value="1"/>
</dbReference>
<dbReference type="AlphaFoldDB" id="A0A6I4T7H5"/>
<keyword evidence="5" id="KW-1185">Reference proteome</keyword>
<name>A0A6I4T7H5_9SPHN</name>
<evidence type="ECO:0000313" key="5">
    <source>
        <dbReference type="Proteomes" id="UP000438476"/>
    </source>
</evidence>
<sequence length="357" mass="37830">MNRREFAKLGGVALAGTMLATPGLSLAAETAKTDPALALKYVAPELRPAAQSVLDMMASMPPFDAETIRQPPPEGAQIIAPRLPDIAVEELSVPGSNGEPDVTVFVINAGKKGSRPAILHTHGGGFILGSAESEVGRLQALAKDLDCVIVSVEYRLSPEVTYAQSIEDNYAGLTYLYRNAEKLGVDTTRIAVMGESAGGGHAALLALTAHDRAEVPICFQSLIYPMLDDRTGSTRQLPPYIGVIGWDARANKFGWESFLGCEPGGANVPIAAVPARREDLSGLPPAFIGVGGVDLFIDEDIEYARRLTDAGVPTELFVTPGAFHGFDQVAAGTSLADQFTKVKMNALRRAFGQPMVI</sequence>
<dbReference type="SUPFAM" id="SSF53474">
    <property type="entry name" value="alpha/beta-Hydrolases"/>
    <property type="match status" value="1"/>
</dbReference>
<feature type="domain" description="Alpha/beta hydrolase fold-3" evidence="3">
    <location>
        <begin position="118"/>
        <end position="326"/>
    </location>
</feature>
<dbReference type="InterPro" id="IPR050300">
    <property type="entry name" value="GDXG_lipolytic_enzyme"/>
</dbReference>
<dbReference type="Proteomes" id="UP000438476">
    <property type="component" value="Unassembled WGS sequence"/>
</dbReference>
<dbReference type="EMBL" id="WTYT01000005">
    <property type="protein sequence ID" value="MXO66419.1"/>
    <property type="molecule type" value="Genomic_DNA"/>
</dbReference>
<dbReference type="GO" id="GO:0016787">
    <property type="term" value="F:hydrolase activity"/>
    <property type="evidence" value="ECO:0007669"/>
    <property type="project" value="UniProtKB-KW"/>
</dbReference>
<dbReference type="RefSeq" id="WP_160736867.1">
    <property type="nucleotide sequence ID" value="NZ_WTYT01000005.1"/>
</dbReference>
<dbReference type="PANTHER" id="PTHR48081">
    <property type="entry name" value="AB HYDROLASE SUPERFAMILY PROTEIN C4A8.06C"/>
    <property type="match status" value="1"/>
</dbReference>
<reference evidence="4 5" key="1">
    <citation type="submission" date="2019-12" db="EMBL/GenBank/DDBJ databases">
        <title>Genomic-based taxomic classification of the family Erythrobacteraceae.</title>
        <authorList>
            <person name="Xu L."/>
        </authorList>
    </citation>
    <scope>NUCLEOTIDE SEQUENCE [LARGE SCALE GENOMIC DNA]</scope>
    <source>
        <strain evidence="4 5">LMG 29518</strain>
    </source>
</reference>
<accession>A0A6I4T7H5</accession>
<dbReference type="InterPro" id="IPR029058">
    <property type="entry name" value="AB_hydrolase_fold"/>
</dbReference>
<dbReference type="Gene3D" id="3.40.50.1820">
    <property type="entry name" value="alpha/beta hydrolase"/>
    <property type="match status" value="1"/>
</dbReference>
<gene>
    <name evidence="4" type="ORF">GRI91_11675</name>
</gene>